<reference evidence="2 3" key="1">
    <citation type="submission" date="2024-02" db="EMBL/GenBank/DDBJ databases">
        <authorList>
            <person name="Chen Y."/>
            <person name="Shah S."/>
            <person name="Dougan E. K."/>
            <person name="Thang M."/>
            <person name="Chan C."/>
        </authorList>
    </citation>
    <scope>NUCLEOTIDE SEQUENCE [LARGE SCALE GENOMIC DNA]</scope>
</reference>
<evidence type="ECO:0000313" key="3">
    <source>
        <dbReference type="Proteomes" id="UP001642484"/>
    </source>
</evidence>
<proteinExistence type="predicted"/>
<evidence type="ECO:0000313" key="2">
    <source>
        <dbReference type="EMBL" id="CAK9109263.1"/>
    </source>
</evidence>
<feature type="compositionally biased region" description="Low complexity" evidence="1">
    <location>
        <begin position="583"/>
        <end position="612"/>
    </location>
</feature>
<protein>
    <recommendedName>
        <fullName evidence="4">Trypanosoma glutamic acid/alanine-rich protein domain-containing protein</fullName>
    </recommendedName>
</protein>
<organism evidence="2 3">
    <name type="scientific">Durusdinium trenchii</name>
    <dbReference type="NCBI Taxonomy" id="1381693"/>
    <lineage>
        <taxon>Eukaryota</taxon>
        <taxon>Sar</taxon>
        <taxon>Alveolata</taxon>
        <taxon>Dinophyceae</taxon>
        <taxon>Suessiales</taxon>
        <taxon>Symbiodiniaceae</taxon>
        <taxon>Durusdinium</taxon>
    </lineage>
</organism>
<dbReference type="EMBL" id="CAXAMN010027195">
    <property type="protein sequence ID" value="CAK9109263.1"/>
    <property type="molecule type" value="Genomic_DNA"/>
</dbReference>
<dbReference type="Proteomes" id="UP001642484">
    <property type="component" value="Unassembled WGS sequence"/>
</dbReference>
<evidence type="ECO:0008006" key="4">
    <source>
        <dbReference type="Google" id="ProtNLM"/>
    </source>
</evidence>
<comment type="caution">
    <text evidence="2">The sequence shown here is derived from an EMBL/GenBank/DDBJ whole genome shotgun (WGS) entry which is preliminary data.</text>
</comment>
<accession>A0ABP0SA66</accession>
<name>A0ABP0SA66_9DINO</name>
<evidence type="ECO:0000256" key="1">
    <source>
        <dbReference type="SAM" id="MobiDB-lite"/>
    </source>
</evidence>
<gene>
    <name evidence="2" type="ORF">CCMP2556_LOCUS50866</name>
</gene>
<feature type="region of interest" description="Disordered" evidence="1">
    <location>
        <begin position="574"/>
        <end position="613"/>
    </location>
</feature>
<keyword evidence="3" id="KW-1185">Reference proteome</keyword>
<sequence>MHARKNYETLDDARLPLHQLHRCCNPSGFDLNSPCSQGEFIEKGVLEDIWSLMENCEADKQAECLDTAKGLLADALGKSKEEISDSMLRKKLDEAMGKALGTKMRACMEAAEDDAAKDQCKDILVQDALGTRNGTQARGARTQALAKAGRSAALEVIQDCTGSREACMEILKEKAAESMGRSKDDLSNMELERLNLEGAKDAAKNAAKSCRAAKDADASATCQDVIEVFKQGRGKDMDETESRRVKGELAKDMDKEDMKLCFDEESSKEAFESCLEMLDSSDKVKDDLFSELSEGRKNAKKKRAKDEAAVEAVGEIFKACMEEATSDTEKAECRSAMKEKSEMAGLEEDVEDVLKKYQRNVVATAARVCSSAERAQCVKAAKDELVKMGLKKRAFGLVKKLADLKAAAETYAACQETSATENTTCIELAKSTLEELSGSTDIWSDEIESKVKELGEAYLEGREVFIRKLKELAFEAVTDLLNCSEAFLDRIMDRIQNISDGFNGRNSSGPRNISDKLCRVTWGFARMVCKIHSPDLDDDEMMNLSDTIAEEVSTAELSGSRRLEERRLATVTETYVDQEQEETATSSSTSMGGESGSSTSDESGESSTTQGSLPISNSFRAAFTVTTGFLSALFF</sequence>